<dbReference type="EMBL" id="SRMP02000045">
    <property type="protein sequence ID" value="MFN0293126.1"/>
    <property type="molecule type" value="Genomic_DNA"/>
</dbReference>
<evidence type="ECO:0000313" key="1">
    <source>
        <dbReference type="EMBL" id="MFN0293126.1"/>
    </source>
</evidence>
<name>A0ABW9JN71_9SPHI</name>
<protein>
    <submittedName>
        <fullName evidence="1">Uncharacterized protein</fullName>
    </submittedName>
</protein>
<accession>A0ABW9JN71</accession>
<dbReference type="Proteomes" id="UP001517367">
    <property type="component" value="Unassembled WGS sequence"/>
</dbReference>
<organism evidence="1 2">
    <name type="scientific">Pedobacter helvus</name>
    <dbReference type="NCBI Taxonomy" id="2563444"/>
    <lineage>
        <taxon>Bacteria</taxon>
        <taxon>Pseudomonadati</taxon>
        <taxon>Bacteroidota</taxon>
        <taxon>Sphingobacteriia</taxon>
        <taxon>Sphingobacteriales</taxon>
        <taxon>Sphingobacteriaceae</taxon>
        <taxon>Pedobacter</taxon>
    </lineage>
</organism>
<reference evidence="1 2" key="1">
    <citation type="submission" date="2024-12" db="EMBL/GenBank/DDBJ databases">
        <authorList>
            <person name="Hu S."/>
        </authorList>
    </citation>
    <scope>NUCLEOTIDE SEQUENCE [LARGE SCALE GENOMIC DNA]</scope>
    <source>
        <strain evidence="1 2">P-25</strain>
    </source>
</reference>
<sequence length="118" mass="13866">MEDIHSPNFQALFNFTRQIKNDLAINNRQITMANVRITYILGDRTEIIETQIYISLNNHPSAKLTMIERGWLKAETYYTEFQTGYNKFSFNSDAKTLVIENNKQSKMGSYYRVEIVEI</sequence>
<evidence type="ECO:0000313" key="2">
    <source>
        <dbReference type="Proteomes" id="UP001517367"/>
    </source>
</evidence>
<dbReference type="RefSeq" id="WP_138728815.1">
    <property type="nucleotide sequence ID" value="NZ_SRMP02000045.1"/>
</dbReference>
<keyword evidence="2" id="KW-1185">Reference proteome</keyword>
<comment type="caution">
    <text evidence="1">The sequence shown here is derived from an EMBL/GenBank/DDBJ whole genome shotgun (WGS) entry which is preliminary data.</text>
</comment>
<gene>
    <name evidence="1" type="ORF">E5L68_017170</name>
</gene>
<proteinExistence type="predicted"/>